<dbReference type="Proteomes" id="UP000002669">
    <property type="component" value="Unassembled WGS sequence"/>
</dbReference>
<dbReference type="eggNOG" id="ENOG502T6HC">
    <property type="taxonomic scope" value="Eukaryota"/>
</dbReference>
<dbReference type="GeneID" id="10032681"/>
<sequence>MADVTEPDFATLRAIVRRKVDDHKRLKPLFKYLRGAHDKESIYISQEKMQQFNIRLSNMDLEHGGRFFKPVPLSESKSWVYDEKRRVKEIEWDCENWRMRDAEAIYHMFRGLIHSEIPEHAQTEEQGLFLDYTPWRKVIVPHTHMGGNFSNYFPDELTDWIAQSELDLYESRPTASHVISFSTRGLRPNKDTESKLARSEILVLMISCFNRQVRINEVYLENGTLHFNCTPFINLETFDKYKYELIVRWSVCQPIGETTAYPNLQKMPDGFEKFIALEDGKRKNKKKSPKPTPEPTVKRLEELKSR</sequence>
<keyword evidence="3" id="KW-1185">Reference proteome</keyword>
<proteinExistence type="predicted"/>
<feature type="region of interest" description="Disordered" evidence="1">
    <location>
        <begin position="278"/>
        <end position="306"/>
    </location>
</feature>
<evidence type="ECO:0000313" key="3">
    <source>
        <dbReference type="Proteomes" id="UP000002669"/>
    </source>
</evidence>
<dbReference type="RefSeq" id="XP_003177354.1">
    <property type="nucleotide sequence ID" value="XM_003177306.1"/>
</dbReference>
<gene>
    <name evidence="2" type="ORF">MGYG_01432</name>
</gene>
<protein>
    <submittedName>
        <fullName evidence="2">Uncharacterized protein</fullName>
    </submittedName>
</protein>
<dbReference type="OMA" id="CTPFINL"/>
<name>E5R0W0_ARTGP</name>
<reference evidence="3" key="1">
    <citation type="journal article" date="2012" name="MBio">
        <title>Comparative genome analysis of Trichophyton rubrum and related dermatophytes reveals candidate genes involved in infection.</title>
        <authorList>
            <person name="Martinez D.A."/>
            <person name="Oliver B.G."/>
            <person name="Graeser Y."/>
            <person name="Goldberg J.M."/>
            <person name="Li W."/>
            <person name="Martinez-Rossi N.M."/>
            <person name="Monod M."/>
            <person name="Shelest E."/>
            <person name="Barton R.C."/>
            <person name="Birch E."/>
            <person name="Brakhage A.A."/>
            <person name="Chen Z."/>
            <person name="Gurr S.J."/>
            <person name="Heiman D."/>
            <person name="Heitman J."/>
            <person name="Kosti I."/>
            <person name="Rossi A."/>
            <person name="Saif S."/>
            <person name="Samalova M."/>
            <person name="Saunders C.W."/>
            <person name="Shea T."/>
            <person name="Summerbell R.C."/>
            <person name="Xu J."/>
            <person name="Young S."/>
            <person name="Zeng Q."/>
            <person name="Birren B.W."/>
            <person name="Cuomo C.A."/>
            <person name="White T.C."/>
        </authorList>
    </citation>
    <scope>NUCLEOTIDE SEQUENCE [LARGE SCALE GENOMIC DNA]</scope>
    <source>
        <strain evidence="3">ATCC MYA-4604 / CBS 118893</strain>
    </source>
</reference>
<dbReference type="InParanoid" id="E5R0W0"/>
<dbReference type="STRING" id="535722.E5R0W0"/>
<evidence type="ECO:0000256" key="1">
    <source>
        <dbReference type="SAM" id="MobiDB-lite"/>
    </source>
</evidence>
<dbReference type="HOGENOM" id="CLU_836712_0_0_1"/>
<feature type="compositionally biased region" description="Basic and acidic residues" evidence="1">
    <location>
        <begin position="296"/>
        <end position="306"/>
    </location>
</feature>
<accession>E5R0W0</accession>
<dbReference type="AlphaFoldDB" id="E5R0W0"/>
<evidence type="ECO:0000313" key="2">
    <source>
        <dbReference type="EMBL" id="EFQ98402.1"/>
    </source>
</evidence>
<organism evidence="3">
    <name type="scientific">Arthroderma gypseum (strain ATCC MYA-4604 / CBS 118893)</name>
    <name type="common">Microsporum gypseum</name>
    <dbReference type="NCBI Taxonomy" id="535722"/>
    <lineage>
        <taxon>Eukaryota</taxon>
        <taxon>Fungi</taxon>
        <taxon>Dikarya</taxon>
        <taxon>Ascomycota</taxon>
        <taxon>Pezizomycotina</taxon>
        <taxon>Eurotiomycetes</taxon>
        <taxon>Eurotiomycetidae</taxon>
        <taxon>Onygenales</taxon>
        <taxon>Arthrodermataceae</taxon>
        <taxon>Nannizzia</taxon>
    </lineage>
</organism>
<dbReference type="EMBL" id="DS989822">
    <property type="protein sequence ID" value="EFQ98402.1"/>
    <property type="molecule type" value="Genomic_DNA"/>
</dbReference>
<dbReference type="OrthoDB" id="4206905at2759"/>
<dbReference type="VEuPathDB" id="FungiDB:MGYG_01432"/>